<feature type="transmembrane region" description="Helical" evidence="1">
    <location>
        <begin position="69"/>
        <end position="91"/>
    </location>
</feature>
<keyword evidence="1" id="KW-1133">Transmembrane helix</keyword>
<evidence type="ECO:0000313" key="3">
    <source>
        <dbReference type="Proteomes" id="UP000054321"/>
    </source>
</evidence>
<dbReference type="PANTHER" id="PTHR42024:SF1">
    <property type="entry name" value="AMINO ACID PERMEASE_ SLC12A DOMAIN-CONTAINING PROTEIN"/>
    <property type="match status" value="1"/>
</dbReference>
<keyword evidence="1" id="KW-0812">Transmembrane</keyword>
<dbReference type="OrthoDB" id="4838853at2759"/>
<gene>
    <name evidence="2" type="ORF">OIDMADRAFT_126458</name>
</gene>
<dbReference type="Proteomes" id="UP000054321">
    <property type="component" value="Unassembled WGS sequence"/>
</dbReference>
<keyword evidence="3" id="KW-1185">Reference proteome</keyword>
<feature type="transmembrane region" description="Helical" evidence="1">
    <location>
        <begin position="265"/>
        <end position="285"/>
    </location>
</feature>
<evidence type="ECO:0000313" key="2">
    <source>
        <dbReference type="EMBL" id="KIM99945.1"/>
    </source>
</evidence>
<sequence>MAQEDAAVPPNAKLTDSWTNLQDDYELRNVVKFQDAEQGSDIFLGENDRITVPDDLPPPIPGPTRRRKILLYIGLVIAVLDLCIMPIVYYYSLTFGTSLKEQTVLLVITLLYCMMTFGHFTHRCVRLTFKCSDRYGPIGWQRKWRLLEFTNANFVICASIFEINLIIGMAPEDPLLRICTLPSAIICYYIGILFLVTSTLTHFRVSLPFDMSSTPRGAPFRPALLAIIEDSASIEARGELTARLAVMKRYESSHLFRKMIERLSWFWGVGCIVIAIITTILIFSLEEKVAFGVGWGLPYILVTILVLVSTVFVKASLKEERRVWRSNLRITN</sequence>
<organism evidence="2 3">
    <name type="scientific">Oidiodendron maius (strain Zn)</name>
    <dbReference type="NCBI Taxonomy" id="913774"/>
    <lineage>
        <taxon>Eukaryota</taxon>
        <taxon>Fungi</taxon>
        <taxon>Dikarya</taxon>
        <taxon>Ascomycota</taxon>
        <taxon>Pezizomycotina</taxon>
        <taxon>Leotiomycetes</taxon>
        <taxon>Leotiomycetes incertae sedis</taxon>
        <taxon>Myxotrichaceae</taxon>
        <taxon>Oidiodendron</taxon>
    </lineage>
</organism>
<dbReference type="HOGENOM" id="CLU_038384_0_1_1"/>
<dbReference type="PANTHER" id="PTHR42024">
    <property type="entry name" value="AMINO ACID PERMEASE_ SLC12A DOMAIN-CONTAINING PROTEIN"/>
    <property type="match status" value="1"/>
</dbReference>
<name>A0A0C3GV10_OIDMZ</name>
<dbReference type="STRING" id="913774.A0A0C3GV10"/>
<feature type="transmembrane region" description="Helical" evidence="1">
    <location>
        <begin position="146"/>
        <end position="169"/>
    </location>
</feature>
<proteinExistence type="predicted"/>
<keyword evidence="1" id="KW-0472">Membrane</keyword>
<feature type="transmembrane region" description="Helical" evidence="1">
    <location>
        <begin position="175"/>
        <end position="196"/>
    </location>
</feature>
<dbReference type="EMBL" id="KN832878">
    <property type="protein sequence ID" value="KIM99945.1"/>
    <property type="molecule type" value="Genomic_DNA"/>
</dbReference>
<dbReference type="InParanoid" id="A0A0C3GV10"/>
<accession>A0A0C3GV10</accession>
<feature type="transmembrane region" description="Helical" evidence="1">
    <location>
        <begin position="103"/>
        <end position="125"/>
    </location>
</feature>
<dbReference type="AlphaFoldDB" id="A0A0C3GV10"/>
<reference evidence="3" key="2">
    <citation type="submission" date="2015-01" db="EMBL/GenBank/DDBJ databases">
        <title>Evolutionary Origins and Diversification of the Mycorrhizal Mutualists.</title>
        <authorList>
            <consortium name="DOE Joint Genome Institute"/>
            <consortium name="Mycorrhizal Genomics Consortium"/>
            <person name="Kohler A."/>
            <person name="Kuo A."/>
            <person name="Nagy L.G."/>
            <person name="Floudas D."/>
            <person name="Copeland A."/>
            <person name="Barry K.W."/>
            <person name="Cichocki N."/>
            <person name="Veneault-Fourrey C."/>
            <person name="LaButti K."/>
            <person name="Lindquist E.A."/>
            <person name="Lipzen A."/>
            <person name="Lundell T."/>
            <person name="Morin E."/>
            <person name="Murat C."/>
            <person name="Riley R."/>
            <person name="Ohm R."/>
            <person name="Sun H."/>
            <person name="Tunlid A."/>
            <person name="Henrissat B."/>
            <person name="Grigoriev I.V."/>
            <person name="Hibbett D.S."/>
            <person name="Martin F."/>
        </authorList>
    </citation>
    <scope>NUCLEOTIDE SEQUENCE [LARGE SCALE GENOMIC DNA]</scope>
    <source>
        <strain evidence="3">Zn</strain>
    </source>
</reference>
<reference evidence="2 3" key="1">
    <citation type="submission" date="2014-04" db="EMBL/GenBank/DDBJ databases">
        <authorList>
            <consortium name="DOE Joint Genome Institute"/>
            <person name="Kuo A."/>
            <person name="Martino E."/>
            <person name="Perotto S."/>
            <person name="Kohler A."/>
            <person name="Nagy L.G."/>
            <person name="Floudas D."/>
            <person name="Copeland A."/>
            <person name="Barry K.W."/>
            <person name="Cichocki N."/>
            <person name="Veneault-Fourrey C."/>
            <person name="LaButti K."/>
            <person name="Lindquist E.A."/>
            <person name="Lipzen A."/>
            <person name="Lundell T."/>
            <person name="Morin E."/>
            <person name="Murat C."/>
            <person name="Sun H."/>
            <person name="Tunlid A."/>
            <person name="Henrissat B."/>
            <person name="Grigoriev I.V."/>
            <person name="Hibbett D.S."/>
            <person name="Martin F."/>
            <person name="Nordberg H.P."/>
            <person name="Cantor M.N."/>
            <person name="Hua S.X."/>
        </authorList>
    </citation>
    <scope>NUCLEOTIDE SEQUENCE [LARGE SCALE GENOMIC DNA]</scope>
    <source>
        <strain evidence="2 3">Zn</strain>
    </source>
</reference>
<feature type="transmembrane region" description="Helical" evidence="1">
    <location>
        <begin position="297"/>
        <end position="317"/>
    </location>
</feature>
<protein>
    <submittedName>
        <fullName evidence="2">Uncharacterized protein</fullName>
    </submittedName>
</protein>
<evidence type="ECO:0000256" key="1">
    <source>
        <dbReference type="SAM" id="Phobius"/>
    </source>
</evidence>